<dbReference type="OrthoDB" id="1738629at2759"/>
<dbReference type="EMBL" id="JAIQCV010000010">
    <property type="protein sequence ID" value="KAH1056850.1"/>
    <property type="molecule type" value="Genomic_DNA"/>
</dbReference>
<organism evidence="1 2">
    <name type="scientific">Gossypium stocksii</name>
    <dbReference type="NCBI Taxonomy" id="47602"/>
    <lineage>
        <taxon>Eukaryota</taxon>
        <taxon>Viridiplantae</taxon>
        <taxon>Streptophyta</taxon>
        <taxon>Embryophyta</taxon>
        <taxon>Tracheophyta</taxon>
        <taxon>Spermatophyta</taxon>
        <taxon>Magnoliopsida</taxon>
        <taxon>eudicotyledons</taxon>
        <taxon>Gunneridae</taxon>
        <taxon>Pentapetalae</taxon>
        <taxon>rosids</taxon>
        <taxon>malvids</taxon>
        <taxon>Malvales</taxon>
        <taxon>Malvaceae</taxon>
        <taxon>Malvoideae</taxon>
        <taxon>Gossypium</taxon>
    </lineage>
</organism>
<dbReference type="Proteomes" id="UP000828251">
    <property type="component" value="Unassembled WGS sequence"/>
</dbReference>
<protein>
    <submittedName>
        <fullName evidence="1">Uncharacterized protein</fullName>
    </submittedName>
</protein>
<proteinExistence type="predicted"/>
<sequence length="132" mass="15316">MQDNETLFKFYVNLCDITNHTFALCEQYSNAKLARKVLRCLHEKFAIKVIAIKEANDIDNMRICEFVGPLQTNHHPDVHASRLKNVQLNVEVKVQYLQANISNCNIELCYNGTPINIPRIVLKNLYIGENYY</sequence>
<keyword evidence="2" id="KW-1185">Reference proteome</keyword>
<comment type="caution">
    <text evidence="1">The sequence shown here is derived from an EMBL/GenBank/DDBJ whole genome shotgun (WGS) entry which is preliminary data.</text>
</comment>
<name>A0A9D3USY1_9ROSI</name>
<reference evidence="1 2" key="1">
    <citation type="journal article" date="2021" name="Plant Biotechnol. J.">
        <title>Multi-omics assisted identification of the key and species-specific regulatory components of drought-tolerant mechanisms in Gossypium stocksii.</title>
        <authorList>
            <person name="Yu D."/>
            <person name="Ke L."/>
            <person name="Zhang D."/>
            <person name="Wu Y."/>
            <person name="Sun Y."/>
            <person name="Mei J."/>
            <person name="Sun J."/>
            <person name="Sun Y."/>
        </authorList>
    </citation>
    <scope>NUCLEOTIDE SEQUENCE [LARGE SCALE GENOMIC DNA]</scope>
    <source>
        <strain evidence="2">cv. E1</strain>
        <tissue evidence="1">Leaf</tissue>
    </source>
</reference>
<dbReference type="AlphaFoldDB" id="A0A9D3USY1"/>
<gene>
    <name evidence="1" type="ORF">J1N35_034915</name>
</gene>
<evidence type="ECO:0000313" key="2">
    <source>
        <dbReference type="Proteomes" id="UP000828251"/>
    </source>
</evidence>
<accession>A0A9D3USY1</accession>
<evidence type="ECO:0000313" key="1">
    <source>
        <dbReference type="EMBL" id="KAH1056850.1"/>
    </source>
</evidence>